<dbReference type="AlphaFoldDB" id="A0A4Y2FA17"/>
<protein>
    <submittedName>
        <fullName evidence="1">Uncharacterized protein</fullName>
    </submittedName>
</protein>
<accession>A0A4Y2FA17</accession>
<evidence type="ECO:0000313" key="1">
    <source>
        <dbReference type="EMBL" id="GBM37478.1"/>
    </source>
</evidence>
<gene>
    <name evidence="1" type="ORF">AVEN_263151_1</name>
</gene>
<name>A0A4Y2FA17_ARAVE</name>
<keyword evidence="2" id="KW-1185">Reference proteome</keyword>
<dbReference type="EMBL" id="BGPR01000841">
    <property type="protein sequence ID" value="GBM37478.1"/>
    <property type="molecule type" value="Genomic_DNA"/>
</dbReference>
<organism evidence="1 2">
    <name type="scientific">Araneus ventricosus</name>
    <name type="common">Orbweaver spider</name>
    <name type="synonym">Epeira ventricosa</name>
    <dbReference type="NCBI Taxonomy" id="182803"/>
    <lineage>
        <taxon>Eukaryota</taxon>
        <taxon>Metazoa</taxon>
        <taxon>Ecdysozoa</taxon>
        <taxon>Arthropoda</taxon>
        <taxon>Chelicerata</taxon>
        <taxon>Arachnida</taxon>
        <taxon>Araneae</taxon>
        <taxon>Araneomorphae</taxon>
        <taxon>Entelegynae</taxon>
        <taxon>Araneoidea</taxon>
        <taxon>Araneidae</taxon>
        <taxon>Araneus</taxon>
    </lineage>
</organism>
<dbReference type="Proteomes" id="UP000499080">
    <property type="component" value="Unassembled WGS sequence"/>
</dbReference>
<sequence length="82" mass="9427">MAGKRVLQGYVWECQGNGTIDPRPWRLGDKICDFGDEMWDLKTTGIFLISLLGVEIRIYPDDSMSRHGLSGRLEKDRTRIIE</sequence>
<comment type="caution">
    <text evidence="1">The sequence shown here is derived from an EMBL/GenBank/DDBJ whole genome shotgun (WGS) entry which is preliminary data.</text>
</comment>
<evidence type="ECO:0000313" key="2">
    <source>
        <dbReference type="Proteomes" id="UP000499080"/>
    </source>
</evidence>
<proteinExistence type="predicted"/>
<reference evidence="1 2" key="1">
    <citation type="journal article" date="2019" name="Sci. Rep.">
        <title>Orb-weaving spider Araneus ventricosus genome elucidates the spidroin gene catalogue.</title>
        <authorList>
            <person name="Kono N."/>
            <person name="Nakamura H."/>
            <person name="Ohtoshi R."/>
            <person name="Moran D.A.P."/>
            <person name="Shinohara A."/>
            <person name="Yoshida Y."/>
            <person name="Fujiwara M."/>
            <person name="Mori M."/>
            <person name="Tomita M."/>
            <person name="Arakawa K."/>
        </authorList>
    </citation>
    <scope>NUCLEOTIDE SEQUENCE [LARGE SCALE GENOMIC DNA]</scope>
</reference>